<organism evidence="2 3">
    <name type="scientific">Stigmatella ashevillensis</name>
    <dbReference type="NCBI Taxonomy" id="2995309"/>
    <lineage>
        <taxon>Bacteria</taxon>
        <taxon>Pseudomonadati</taxon>
        <taxon>Myxococcota</taxon>
        <taxon>Myxococcia</taxon>
        <taxon>Myxococcales</taxon>
        <taxon>Cystobacterineae</taxon>
        <taxon>Archangiaceae</taxon>
        <taxon>Stigmatella</taxon>
    </lineage>
</organism>
<comment type="caution">
    <text evidence="2">The sequence shown here is derived from an EMBL/GenBank/DDBJ whole genome shotgun (WGS) entry which is preliminary data.</text>
</comment>
<keyword evidence="3" id="KW-1185">Reference proteome</keyword>
<sequence length="85" mass="9028">MNPKNIIRAWKDPAFRASLSTEERGALPESPSGQPLSELSEDELLGITGGQIITSGDIRPSTGCIGPIRPTCGIIACPIIRDEVI</sequence>
<dbReference type="EMBL" id="JAQNDM010000002">
    <property type="protein sequence ID" value="MDC0714927.1"/>
    <property type="molecule type" value="Genomic_DNA"/>
</dbReference>
<reference evidence="2 3" key="1">
    <citation type="submission" date="2022-11" db="EMBL/GenBank/DDBJ databases">
        <title>Minimal conservation of predation-associated metabolite biosynthetic gene clusters underscores biosynthetic potential of Myxococcota including descriptions for ten novel species: Archangium lansinium sp. nov., Myxococcus landrumus sp. nov., Nannocystis bai.</title>
        <authorList>
            <person name="Ahearne A."/>
            <person name="Stevens C."/>
            <person name="Dowd S."/>
        </authorList>
    </citation>
    <scope>NUCLEOTIDE SEQUENCE [LARGE SCALE GENOMIC DNA]</scope>
    <source>
        <strain evidence="2 3">NCWAL01</strain>
    </source>
</reference>
<evidence type="ECO:0000313" key="3">
    <source>
        <dbReference type="Proteomes" id="UP001221838"/>
    </source>
</evidence>
<gene>
    <name evidence="2" type="ORF">POL68_41140</name>
</gene>
<dbReference type="RefSeq" id="WP_272145607.1">
    <property type="nucleotide sequence ID" value="NZ_JAQNDM010000002.1"/>
</dbReference>
<feature type="region of interest" description="Disordered" evidence="1">
    <location>
        <begin position="20"/>
        <end position="40"/>
    </location>
</feature>
<name>A0ABT5DMN7_9BACT</name>
<accession>A0ABT5DMN7</accession>
<proteinExistence type="predicted"/>
<dbReference type="InterPro" id="IPR027635">
    <property type="entry name" value="Lantibiotic2_lead_pep_dom"/>
</dbReference>
<protein>
    <submittedName>
        <fullName evidence="2">Mersacidin/lichenicidin family type 2 lantibiotic</fullName>
    </submittedName>
</protein>
<evidence type="ECO:0000256" key="1">
    <source>
        <dbReference type="SAM" id="MobiDB-lite"/>
    </source>
</evidence>
<dbReference type="Proteomes" id="UP001221838">
    <property type="component" value="Unassembled WGS sequence"/>
</dbReference>
<dbReference type="NCBIfam" id="TIGR03898">
    <property type="entry name" value="lanti_MRSA_kill"/>
    <property type="match status" value="1"/>
</dbReference>
<evidence type="ECO:0000313" key="2">
    <source>
        <dbReference type="EMBL" id="MDC0714927.1"/>
    </source>
</evidence>